<keyword evidence="8" id="KW-1188">Viral release from host cell</keyword>
<dbReference type="GO" id="GO:0020002">
    <property type="term" value="C:host cell plasma membrane"/>
    <property type="evidence" value="ECO:0007669"/>
    <property type="project" value="UniProtKB-SubCell"/>
</dbReference>
<keyword evidence="11" id="KW-1040">Host Golgi apparatus</keyword>
<evidence type="ECO:0000256" key="7">
    <source>
        <dbReference type="ARBA" id="ARBA00022511"/>
    </source>
</evidence>
<comment type="subcellular location">
    <subcellularLocation>
        <location evidence="1">Host Golgi apparatus membrane</location>
        <topology evidence="1">Multi-pass membrane protein</topology>
    </subcellularLocation>
    <subcellularLocation>
        <location evidence="3">Host cell membrane</location>
        <topology evidence="3">Multi-pass membrane protein</topology>
    </subcellularLocation>
    <subcellularLocation>
        <location evidence="2">Host endosome membrane</location>
        <topology evidence="2">Multi-pass membrane protein</topology>
    </subcellularLocation>
</comment>
<evidence type="ECO:0000256" key="2">
    <source>
        <dbReference type="ARBA" id="ARBA00004330"/>
    </source>
</evidence>
<evidence type="ECO:0000256" key="11">
    <source>
        <dbReference type="ARBA" id="ARBA00022812"/>
    </source>
</evidence>
<keyword evidence="13" id="KW-1181">Viral primary envelope fusion with host outer nuclear membrane</keyword>
<evidence type="ECO:0000256" key="17">
    <source>
        <dbReference type="ARBA" id="ARBA00023180"/>
    </source>
</evidence>
<evidence type="ECO:0000256" key="4">
    <source>
        <dbReference type="ARBA" id="ARBA00007266"/>
    </source>
</evidence>
<gene>
    <name evidence="20" type="primary">ORF5</name>
</gene>
<feature type="transmembrane region" description="Helical" evidence="19">
    <location>
        <begin position="251"/>
        <end position="269"/>
    </location>
</feature>
<keyword evidence="10" id="KW-0732">Signal</keyword>
<dbReference type="EMBL" id="KP771925">
    <property type="protein sequence ID" value="AKG58699.1"/>
    <property type="molecule type" value="Genomic_DNA"/>
</dbReference>
<protein>
    <recommendedName>
        <fullName evidence="6">Envelope glycoprotein K</fullName>
    </recommendedName>
</protein>
<evidence type="ECO:0000256" key="15">
    <source>
        <dbReference type="ARBA" id="ARBA00023046"/>
    </source>
</evidence>
<evidence type="ECO:0000256" key="3">
    <source>
        <dbReference type="ARBA" id="ARBA00004598"/>
    </source>
</evidence>
<feature type="transmembrane region" description="Helical" evidence="19">
    <location>
        <begin position="214"/>
        <end position="239"/>
    </location>
</feature>
<evidence type="ECO:0000256" key="12">
    <source>
        <dbReference type="ARBA" id="ARBA00022870"/>
    </source>
</evidence>
<organism evidence="20">
    <name type="scientific">Human herpesvirus 3</name>
    <name type="common">HHV-3</name>
    <name type="synonym">Varicella-zoster virus</name>
    <dbReference type="NCBI Taxonomy" id="10335"/>
    <lineage>
        <taxon>Viruses</taxon>
        <taxon>Duplodnaviria</taxon>
        <taxon>Heunggongvirae</taxon>
        <taxon>Peploviricota</taxon>
        <taxon>Herviviricetes</taxon>
        <taxon>Herpesvirales</taxon>
        <taxon>Orthoherpesviridae</taxon>
        <taxon>Alphaherpesvirinae</taxon>
        <taxon>Varicellovirus</taxon>
        <taxon>Varicellovirus humanalpha3</taxon>
    </lineage>
</organism>
<reference evidence="20" key="1">
    <citation type="journal article" date="2015" name="J. Virol.">
        <title>Recombination of Globally Circulating Varicella-Zoster Virus.</title>
        <authorList>
            <person name="Norberg P."/>
            <person name="Depledge D.P."/>
            <person name="Kundu S."/>
            <person name="Atkinson C."/>
            <person name="Brown J."/>
            <person name="Haque T."/>
            <person name="Hussaini Y."/>
            <person name="MacMahon E."/>
            <person name="Molyneaux P."/>
            <person name="Papaevangelou V."/>
            <person name="Sengupta N."/>
            <person name="Koay E.S."/>
            <person name="Tang J.W."/>
            <person name="Underhill G.S."/>
            <person name="Grahn A."/>
            <person name="Studahl M."/>
            <person name="Breuer J."/>
            <person name="Bergstrom T."/>
        </authorList>
    </citation>
    <scope>NUCLEOTIDE SEQUENCE</scope>
    <source>
        <strain evidence="20">Zos/Cli/Ves/UK/1801/2012</strain>
    </source>
</reference>
<dbReference type="GO" id="GO:0016020">
    <property type="term" value="C:membrane"/>
    <property type="evidence" value="ECO:0007669"/>
    <property type="project" value="InterPro"/>
</dbReference>
<comment type="similarity">
    <text evidence="4">Belongs to the alphaherpesvirinae glycoprotein K family.</text>
</comment>
<evidence type="ECO:0000256" key="5">
    <source>
        <dbReference type="ARBA" id="ARBA00011115"/>
    </source>
</evidence>
<evidence type="ECO:0000256" key="18">
    <source>
        <dbReference type="ARBA" id="ARBA00023213"/>
    </source>
</evidence>
<feature type="transmembrane region" description="Helical" evidence="19">
    <location>
        <begin position="12"/>
        <end position="29"/>
    </location>
</feature>
<dbReference type="GO" id="GO:0044175">
    <property type="term" value="C:host cell endosome membrane"/>
    <property type="evidence" value="ECO:0007669"/>
    <property type="project" value="UniProtKB-SubCell"/>
</dbReference>
<name>A0A0F7CWJ0_HHV3</name>
<organismHost>
    <name type="scientific">Homo sapiens</name>
    <name type="common">Human</name>
    <dbReference type="NCBI Taxonomy" id="9606"/>
</organismHost>
<evidence type="ECO:0000256" key="6">
    <source>
        <dbReference type="ARBA" id="ARBA00013975"/>
    </source>
</evidence>
<keyword evidence="17" id="KW-0325">Glycoprotein</keyword>
<keyword evidence="9 19" id="KW-0812">Transmembrane</keyword>
<keyword evidence="16 19" id="KW-0472">Membrane</keyword>
<evidence type="ECO:0000256" key="10">
    <source>
        <dbReference type="ARBA" id="ARBA00022729"/>
    </source>
</evidence>
<keyword evidence="7" id="KW-1032">Host cell membrane</keyword>
<accession>A0A0F7CWJ0</accession>
<keyword evidence="12" id="KW-1043">Host membrane</keyword>
<dbReference type="GO" id="GO:0044178">
    <property type="term" value="C:host cell Golgi membrane"/>
    <property type="evidence" value="ECO:0007669"/>
    <property type="project" value="UniProtKB-SubCell"/>
</dbReference>
<dbReference type="GO" id="GO:0039700">
    <property type="term" value="P:fusion of viral membrane with host outer nuclear membrane"/>
    <property type="evidence" value="ECO:0007669"/>
    <property type="project" value="UniProtKB-KW"/>
</dbReference>
<proteinExistence type="inferred from homology"/>
<evidence type="ECO:0000313" key="20">
    <source>
        <dbReference type="EMBL" id="AKG58699.1"/>
    </source>
</evidence>
<dbReference type="Pfam" id="PF01621">
    <property type="entry name" value="Fusion_gly_K"/>
    <property type="match status" value="1"/>
</dbReference>
<sequence length="340" mass="38568">MQALGIKTEHFIIMCLLSGHAVFTLWYTARVKFEHECVYATTVINGGPVVWGSYNNSLIYVTFVNHSTFLDGLSGYDYSCRENLLSGDTMVKTAISTPLHDKIRIVLGTRNCHAYFWCVQLKMIFFAWFVYGMYLQFRRIRRMFGPFRSSCELISPTSYSLNYVTRVISNILLGYPYTKLARLLCDVSMRRDGMSKVFNADPISFLYMHKGVTLLMLLEVIAHISSGCIVLLTLGVAYTPCALLYPTYIRILAWVVVCTLAIVELISYVRPKPTKDNQLNHINTGGIRGICTTCCATVMSGLAIKCFYIVIFAIAVVIFMHYEQRVQVSLFGESENSQKH</sequence>
<keyword evidence="18" id="KW-1180">Syncytium formation induced by viral infection</keyword>
<evidence type="ECO:0000256" key="19">
    <source>
        <dbReference type="SAM" id="Phobius"/>
    </source>
</evidence>
<keyword evidence="15" id="KW-1039">Host endosome</keyword>
<feature type="transmembrane region" description="Helical" evidence="19">
    <location>
        <begin position="114"/>
        <end position="134"/>
    </location>
</feature>
<evidence type="ECO:0000256" key="14">
    <source>
        <dbReference type="ARBA" id="ARBA00022989"/>
    </source>
</evidence>
<evidence type="ECO:0000256" key="13">
    <source>
        <dbReference type="ARBA" id="ARBA00022959"/>
    </source>
</evidence>
<evidence type="ECO:0000256" key="1">
    <source>
        <dbReference type="ARBA" id="ARBA00004252"/>
    </source>
</evidence>
<keyword evidence="14 19" id="KW-1133">Transmembrane helix</keyword>
<dbReference type="InterPro" id="IPR002567">
    <property type="entry name" value="GK"/>
</dbReference>
<evidence type="ECO:0000256" key="16">
    <source>
        <dbReference type="ARBA" id="ARBA00023136"/>
    </source>
</evidence>
<dbReference type="GO" id="GO:0060141">
    <property type="term" value="P:symbiont-mediated induction of syncytium formation"/>
    <property type="evidence" value="ECO:0007669"/>
    <property type="project" value="UniProtKB-KW"/>
</dbReference>
<evidence type="ECO:0000256" key="8">
    <source>
        <dbReference type="ARBA" id="ARBA00022612"/>
    </source>
</evidence>
<comment type="subunit">
    <text evidence="5">Interacts (via UL20 interaction region) with protein UL20 homolog (via N-terminus); this interaction probably plays a role in the coordinate transport of protein UL20 homolog and gK to the trans-Golgi network (TGN), and is required for the cell surface expression of gK.</text>
</comment>
<feature type="transmembrane region" description="Helical" evidence="19">
    <location>
        <begin position="290"/>
        <end position="322"/>
    </location>
</feature>
<evidence type="ECO:0000256" key="9">
    <source>
        <dbReference type="ARBA" id="ARBA00022692"/>
    </source>
</evidence>